<gene>
    <name evidence="1" type="ORF">Y1Q_0014363</name>
</gene>
<reference evidence="1 2" key="1">
    <citation type="journal article" date="2012" name="Genome Biol.">
        <title>Sequencing three crocodilian genomes to illuminate the evolution of archosaurs and amniotes.</title>
        <authorList>
            <person name="St John J.A."/>
            <person name="Braun E.L."/>
            <person name="Isberg S.R."/>
            <person name="Miles L.G."/>
            <person name="Chong A.Y."/>
            <person name="Gongora J."/>
            <person name="Dalzell P."/>
            <person name="Moran C."/>
            <person name="Bed'hom B."/>
            <person name="Abzhanov A."/>
            <person name="Burgess S.C."/>
            <person name="Cooksey A.M."/>
            <person name="Castoe T.A."/>
            <person name="Crawford N.G."/>
            <person name="Densmore L.D."/>
            <person name="Drew J.C."/>
            <person name="Edwards S.V."/>
            <person name="Faircloth B.C."/>
            <person name="Fujita M.K."/>
            <person name="Greenwold M.J."/>
            <person name="Hoffmann F.G."/>
            <person name="Howard J.M."/>
            <person name="Iguchi T."/>
            <person name="Janes D.E."/>
            <person name="Khan S.Y."/>
            <person name="Kohno S."/>
            <person name="de Koning A.J."/>
            <person name="Lance S.L."/>
            <person name="McCarthy F.M."/>
            <person name="McCormack J.E."/>
            <person name="Merchant M.E."/>
            <person name="Peterson D.G."/>
            <person name="Pollock D.D."/>
            <person name="Pourmand N."/>
            <person name="Raney B.J."/>
            <person name="Roessler K.A."/>
            <person name="Sanford J.R."/>
            <person name="Sawyer R.H."/>
            <person name="Schmidt C.J."/>
            <person name="Triplett E.W."/>
            <person name="Tuberville T.D."/>
            <person name="Venegas-Anaya M."/>
            <person name="Howard J.T."/>
            <person name="Jarvis E.D."/>
            <person name="Guillette L.J.Jr."/>
            <person name="Glenn T.C."/>
            <person name="Green R.E."/>
            <person name="Ray D.A."/>
        </authorList>
    </citation>
    <scope>NUCLEOTIDE SEQUENCE [LARGE SCALE GENOMIC DNA]</scope>
    <source>
        <strain evidence="1">KSC_2009_1</strain>
    </source>
</reference>
<organism evidence="1 2">
    <name type="scientific">Alligator mississippiensis</name>
    <name type="common">American alligator</name>
    <dbReference type="NCBI Taxonomy" id="8496"/>
    <lineage>
        <taxon>Eukaryota</taxon>
        <taxon>Metazoa</taxon>
        <taxon>Chordata</taxon>
        <taxon>Craniata</taxon>
        <taxon>Vertebrata</taxon>
        <taxon>Euteleostomi</taxon>
        <taxon>Archelosauria</taxon>
        <taxon>Archosauria</taxon>
        <taxon>Crocodylia</taxon>
        <taxon>Alligatoridae</taxon>
        <taxon>Alligatorinae</taxon>
        <taxon>Alligator</taxon>
    </lineage>
</organism>
<dbReference type="EMBL" id="AKHW03004153">
    <property type="protein sequence ID" value="KYO30848.1"/>
    <property type="molecule type" value="Genomic_DNA"/>
</dbReference>
<protein>
    <submittedName>
        <fullName evidence="1">Uncharacterized protein</fullName>
    </submittedName>
</protein>
<keyword evidence="2" id="KW-1185">Reference proteome</keyword>
<evidence type="ECO:0000313" key="2">
    <source>
        <dbReference type="Proteomes" id="UP000050525"/>
    </source>
</evidence>
<dbReference type="Proteomes" id="UP000050525">
    <property type="component" value="Unassembled WGS sequence"/>
</dbReference>
<accession>A0A151N266</accession>
<dbReference type="AlphaFoldDB" id="A0A151N266"/>
<sequence length="90" mass="10344">MSGPLRRFEAAVTNTPNILHLEAFGGLISQAYLALDFKLEPKKVTLKEEYISHQNTKKLHHEVKILLASAFEIVMCLYQLQHLGVRRTRK</sequence>
<name>A0A151N266_ALLMI</name>
<comment type="caution">
    <text evidence="1">The sequence shown here is derived from an EMBL/GenBank/DDBJ whole genome shotgun (WGS) entry which is preliminary data.</text>
</comment>
<proteinExistence type="predicted"/>
<evidence type="ECO:0000313" key="1">
    <source>
        <dbReference type="EMBL" id="KYO30848.1"/>
    </source>
</evidence>